<accession>K1WUU6</accession>
<dbReference type="GeneID" id="18756488"/>
<evidence type="ECO:0000256" key="1">
    <source>
        <dbReference type="ARBA" id="ARBA00022443"/>
    </source>
</evidence>
<proteinExistence type="predicted"/>
<feature type="compositionally biased region" description="Basic and acidic residues" evidence="3">
    <location>
        <begin position="681"/>
        <end position="695"/>
    </location>
</feature>
<dbReference type="InterPro" id="IPR036028">
    <property type="entry name" value="SH3-like_dom_sf"/>
</dbReference>
<dbReference type="Pfam" id="PF14604">
    <property type="entry name" value="SH3_9"/>
    <property type="match status" value="1"/>
</dbReference>
<dbReference type="HOGENOM" id="CLU_296813_0_0_1"/>
<dbReference type="PROSITE" id="PS50002">
    <property type="entry name" value="SH3"/>
    <property type="match status" value="1"/>
</dbReference>
<sequence length="885" mass="96612">MACTAAQSDRAKREPGTRSQEPGASQSLTAGLEPSQPTMGDEFVPPVRALLKAIDAGIKIAGRLVASASRVPAGRALQISDTAQYLQISLTQSSQAIVEAYRQNVAICGEPFTKALVEDNTIQKQLQDLKNEVRDKIDDIEEDSEMFDPATCVDALEEAKNCSATCVNIFEGLREQLHASQRLAKMRLERLPTLRKPLPPTSRTLNCPDSPTEPLQINNTVIEDPPRLPARTESPCAINGASHFHLRTPARSGASSAHQRQRSSRDISPPSPPDGDKGLIPREAVRSRVDANDEFLERRRQSKLSFLIEMRKSVSSIDEERERKSLVDVPRPGSPNFGSATIATSIATSPVEARSSRLSLSGHDILMTREKSQGQASQGTRSSRTSSILQDTCQSPRQDSRDSILGLRAAPLSPPLSEHGTSIGSGGTETWRTLVGEAIATTLQTPDFGKGVEPGIEVVTGIDHENEKIAVGPDEYHHPTPTASMESVDCPIRHDTSFYKFGGFCEGSKAVLRGENGFKIVKRPAGHYSATISARCVKCSYEIGWNDVEKDRLLERSGIHGSSGIRWRQRFISKCHVKTNSLKEPVYACIFCIDEHKTIEDHDATVFFSVPQLLRHLAKHPRPLPAISGITILYGFVLPEVVDFDIHFTTAQPTLPPYSMSEIAQKVATRPSGQATSNHHPKNERSSSRDPEGHPVLKFANGARIVGITFPERFGGKWCVGYHDGDRGAFPAGEIMLEMPAKEDVLMNPQSSLLAVARWDFKPKDMKDGGWLRFSKGDRISCIGYTFQDQWCWSGQSSKGKWGLFPAAFVEGLQDGGRSGTSPRLGSSSADSNARSGFGLSGRIPSFPRSRHRSPRQQAGSNLSIRSSGSAGSMNQQQAGLEVVQ</sequence>
<evidence type="ECO:0000313" key="5">
    <source>
        <dbReference type="EMBL" id="EKD21440.1"/>
    </source>
</evidence>
<keyword evidence="6" id="KW-1185">Reference proteome</keyword>
<feature type="compositionally biased region" description="Polar residues" evidence="3">
    <location>
        <begin position="373"/>
        <end position="397"/>
    </location>
</feature>
<gene>
    <name evidence="5" type="ORF">MBM_00553</name>
</gene>
<feature type="compositionally biased region" description="Polar residues" evidence="3">
    <location>
        <begin position="857"/>
        <end position="879"/>
    </location>
</feature>
<dbReference type="eggNOG" id="ENOG502SQTP">
    <property type="taxonomic scope" value="Eukaryota"/>
</dbReference>
<dbReference type="KEGG" id="mbe:MBM_00553"/>
<protein>
    <submittedName>
        <fullName evidence="5">SH3 domain-containing protein</fullName>
    </submittedName>
</protein>
<feature type="region of interest" description="Disordered" evidence="3">
    <location>
        <begin position="249"/>
        <end position="286"/>
    </location>
</feature>
<dbReference type="Gene3D" id="2.30.30.40">
    <property type="entry name" value="SH3 Domains"/>
    <property type="match status" value="1"/>
</dbReference>
<feature type="region of interest" description="Disordered" evidence="3">
    <location>
        <begin position="191"/>
        <end position="235"/>
    </location>
</feature>
<feature type="compositionally biased region" description="Polar residues" evidence="3">
    <location>
        <begin position="17"/>
        <end position="29"/>
    </location>
</feature>
<keyword evidence="1 2" id="KW-0728">SH3 domain</keyword>
<evidence type="ECO:0000256" key="2">
    <source>
        <dbReference type="PROSITE-ProRule" id="PRU00192"/>
    </source>
</evidence>
<dbReference type="STRING" id="1072389.K1WUU6"/>
<dbReference type="AlphaFoldDB" id="K1WUU6"/>
<dbReference type="InterPro" id="IPR001452">
    <property type="entry name" value="SH3_domain"/>
</dbReference>
<feature type="compositionally biased region" description="Polar residues" evidence="3">
    <location>
        <begin position="207"/>
        <end position="221"/>
    </location>
</feature>
<reference evidence="5 6" key="1">
    <citation type="journal article" date="2012" name="BMC Genomics">
        <title>Sequencing the genome of Marssonina brunnea reveals fungus-poplar co-evolution.</title>
        <authorList>
            <person name="Zhu S."/>
            <person name="Cao Y.-Z."/>
            <person name="Jiang C."/>
            <person name="Tan B.-Y."/>
            <person name="Wang Z."/>
            <person name="Feng S."/>
            <person name="Zhang L."/>
            <person name="Su X.-H."/>
            <person name="Brejova B."/>
            <person name="Vinar T."/>
            <person name="Xu M."/>
            <person name="Wang M.-X."/>
            <person name="Zhang S.-G."/>
            <person name="Huang M.-R."/>
            <person name="Wu R."/>
            <person name="Zhou Y."/>
        </authorList>
    </citation>
    <scope>NUCLEOTIDE SEQUENCE [LARGE SCALE GENOMIC DNA]</scope>
    <source>
        <strain evidence="5 6">MB_m1</strain>
    </source>
</reference>
<dbReference type="OMA" id="QDQWCWS"/>
<evidence type="ECO:0000313" key="6">
    <source>
        <dbReference type="Proteomes" id="UP000006753"/>
    </source>
</evidence>
<dbReference type="SMART" id="SM00326">
    <property type="entry name" value="SH3"/>
    <property type="match status" value="1"/>
</dbReference>
<dbReference type="Proteomes" id="UP000006753">
    <property type="component" value="Unassembled WGS sequence"/>
</dbReference>
<organism evidence="5 6">
    <name type="scientific">Marssonina brunnea f. sp. multigermtubi (strain MB_m1)</name>
    <name type="common">Marssonina leaf spot fungus</name>
    <dbReference type="NCBI Taxonomy" id="1072389"/>
    <lineage>
        <taxon>Eukaryota</taxon>
        <taxon>Fungi</taxon>
        <taxon>Dikarya</taxon>
        <taxon>Ascomycota</taxon>
        <taxon>Pezizomycotina</taxon>
        <taxon>Leotiomycetes</taxon>
        <taxon>Helotiales</taxon>
        <taxon>Drepanopezizaceae</taxon>
        <taxon>Drepanopeziza</taxon>
    </lineage>
</organism>
<feature type="compositionally biased region" description="Basic and acidic residues" evidence="3">
    <location>
        <begin position="274"/>
        <end position="286"/>
    </location>
</feature>
<feature type="region of interest" description="Disordered" evidence="3">
    <location>
        <begin position="1"/>
        <end position="41"/>
    </location>
</feature>
<dbReference type="InParanoid" id="K1WUU6"/>
<feature type="region of interest" description="Disordered" evidence="3">
    <location>
        <begin position="368"/>
        <end position="401"/>
    </location>
</feature>
<feature type="region of interest" description="Disordered" evidence="3">
    <location>
        <begin position="816"/>
        <end position="885"/>
    </location>
</feature>
<name>K1WUU6_MARBU</name>
<evidence type="ECO:0000256" key="3">
    <source>
        <dbReference type="SAM" id="MobiDB-lite"/>
    </source>
</evidence>
<feature type="compositionally biased region" description="Polar residues" evidence="3">
    <location>
        <begin position="820"/>
        <end position="835"/>
    </location>
</feature>
<feature type="domain" description="SH3" evidence="4">
    <location>
        <begin position="750"/>
        <end position="815"/>
    </location>
</feature>
<evidence type="ECO:0000259" key="4">
    <source>
        <dbReference type="PROSITE" id="PS50002"/>
    </source>
</evidence>
<dbReference type="OrthoDB" id="5243589at2759"/>
<dbReference type="SUPFAM" id="SSF50044">
    <property type="entry name" value="SH3-domain"/>
    <property type="match status" value="1"/>
</dbReference>
<feature type="region of interest" description="Disordered" evidence="3">
    <location>
        <begin position="666"/>
        <end position="695"/>
    </location>
</feature>
<dbReference type="EMBL" id="JH921428">
    <property type="protein sequence ID" value="EKD21440.1"/>
    <property type="molecule type" value="Genomic_DNA"/>
</dbReference>